<dbReference type="EMBL" id="RBRE01000016">
    <property type="protein sequence ID" value="RMQ49511.1"/>
    <property type="molecule type" value="Genomic_DNA"/>
</dbReference>
<dbReference type="Proteomes" id="UP000277236">
    <property type="component" value="Unassembled WGS sequence"/>
</dbReference>
<protein>
    <submittedName>
        <fullName evidence="1">Uncharacterized protein</fullName>
    </submittedName>
</protein>
<organism evidence="1 2">
    <name type="scientific">Pseudomonas cichorii</name>
    <dbReference type="NCBI Taxonomy" id="36746"/>
    <lineage>
        <taxon>Bacteria</taxon>
        <taxon>Pseudomonadati</taxon>
        <taxon>Pseudomonadota</taxon>
        <taxon>Gammaproteobacteria</taxon>
        <taxon>Pseudomonadales</taxon>
        <taxon>Pseudomonadaceae</taxon>
        <taxon>Pseudomonas</taxon>
    </lineage>
</organism>
<dbReference type="OrthoDB" id="6891193at2"/>
<proteinExistence type="predicted"/>
<sequence>MTVTKAMTDKESRAAYRRLLRSFARTLPAQPNMGAENPLLADTADDAVNQLPLAFQGKNLVVEVPAFTVAEPPDFDGSVKLLWRGSPVGTAVVIKFPLDPSIFPLKLTLPAAQTIVAGTYELKYRVFTGNSEESSPLLVSIDTMAPNAGSPGKQIELPAEVESGGITKEYLDANGSVLLTIPDYGDAKINDEITVYFGSTLPGIKVGTIVRADLSTPTTLELTAAQVGTQEGAMFIGYTLMDRVGNIGQPSYKTVEVVLKPAPANLQPPTVPQDADTDRITLQDAYDGVGVFIEQYDNFTAGDQVRVIWEGAPQPLIAIAEFPAVVTLGYAALKGSSDGPKTVHVTYEIVRGNRTYPEPTGVDVEVDLRKPGPPNPDPDPGDINPDLALVTVQARVTTSPNKIAVADAGEDADASVELYKQSKADDVMQLYWKGVAVPGGVYNVTGSEAADFVVDFVIPWASIEAGGNDPALPVHYTIAHPSVNANVDTSGPQPVEVLVLEHKIPVPAFQHLFDGATDWINCDSLRLITGQGWNAEVLIPGGEPQLAGQELSFKYIGWADNGGTTAIPNNEHDFKYTPSLQETVDGFIVLVPYAPLLETYNRWGSIEYSAVIDGFPATSGRHLVRVFMQLTGNASCRFDQVP</sequence>
<evidence type="ECO:0000313" key="2">
    <source>
        <dbReference type="Proteomes" id="UP000277236"/>
    </source>
</evidence>
<reference evidence="1 2" key="1">
    <citation type="submission" date="2018-08" db="EMBL/GenBank/DDBJ databases">
        <title>Recombination of ecologically and evolutionarily significant loci maintains genetic cohesion in the Pseudomonas syringae species complex.</title>
        <authorList>
            <person name="Dillon M."/>
            <person name="Thakur S."/>
            <person name="Almeida R.N.D."/>
            <person name="Weir B.S."/>
            <person name="Guttman D.S."/>
        </authorList>
    </citation>
    <scope>NUCLEOTIDE SEQUENCE [LARGE SCALE GENOMIC DNA]</scope>
    <source>
        <strain evidence="1 2">ICMP 3353</strain>
    </source>
</reference>
<accession>A0A3M4M8M5</accession>
<name>A0A3M4M8M5_PSECI</name>
<evidence type="ECO:0000313" key="1">
    <source>
        <dbReference type="EMBL" id="RMQ49511.1"/>
    </source>
</evidence>
<dbReference type="RefSeq" id="WP_147466564.1">
    <property type="nucleotide sequence ID" value="NZ_RBRE01000016.1"/>
</dbReference>
<comment type="caution">
    <text evidence="1">The sequence shown here is derived from an EMBL/GenBank/DDBJ whole genome shotgun (WGS) entry which is preliminary data.</text>
</comment>
<dbReference type="AlphaFoldDB" id="A0A3M4M8M5"/>
<gene>
    <name evidence="1" type="ORF">ALQ04_03457</name>
</gene>